<sequence>MNKLQSTLIVEGSRYGSRILGNQQVVKFKSLKTSTSTFSSSSSSNQQIFNFKSNTNNHIGSSSSSLSSNNRVLYSTTITPPPPPLFNPTPPPTINNDDQQQDDEKQQQQQQNKKKNYSKYLLLGTAAGSVIVPLWYLLVDNDSLAPTLPHSPLDASQHGILLSQTINVEKIYASHSSSDLLFSYFILKLCTIPFLSENGSHMIELAQKYGLTKPMYWIVKQTFFKHFCAGEVIEETPKVADKLHQQGVGVVLDYSVEDQAGTSEAFDHVAAQIIQTVHVSTKTPSLSFSCVKVTGLTNPELLEKLNTIAQKCGVQQVTDVAYLKDPKLLYTNPSLVAATSAALSPRELKELSELVERLDSIFRVCHAQGIPILIDAEQTYYQHFSNHMQYNNNNNNNITTHKSQYI</sequence>
<dbReference type="InterPro" id="IPR002872">
    <property type="entry name" value="Proline_DH_dom"/>
</dbReference>
<keyword evidence="7" id="KW-1133">Transmembrane helix</keyword>
<dbReference type="Gene3D" id="3.20.20.220">
    <property type="match status" value="1"/>
</dbReference>
<dbReference type="RefSeq" id="XP_004354861.1">
    <property type="nucleotide sequence ID" value="XM_004354809.1"/>
</dbReference>
<keyword evidence="5" id="KW-0274">FAD</keyword>
<keyword evidence="3 5" id="KW-0560">Oxidoreductase</keyword>
<comment type="catalytic activity">
    <reaction evidence="5">
        <text>L-proline + a quinone = (S)-1-pyrroline-5-carboxylate + a quinol + H(+)</text>
        <dbReference type="Rhea" id="RHEA:23784"/>
        <dbReference type="ChEBI" id="CHEBI:15378"/>
        <dbReference type="ChEBI" id="CHEBI:17388"/>
        <dbReference type="ChEBI" id="CHEBI:24646"/>
        <dbReference type="ChEBI" id="CHEBI:60039"/>
        <dbReference type="ChEBI" id="CHEBI:132124"/>
        <dbReference type="EC" id="1.5.5.2"/>
    </reaction>
</comment>
<keyword evidence="4 5" id="KW-0642">Proline metabolism</keyword>
<accession>F4Q6F1</accession>
<dbReference type="SUPFAM" id="SSF51730">
    <property type="entry name" value="FAD-linked oxidoreductase"/>
    <property type="match status" value="1"/>
</dbReference>
<evidence type="ECO:0000256" key="4">
    <source>
        <dbReference type="ARBA" id="ARBA00023062"/>
    </source>
</evidence>
<name>F4Q6F1_CACFS</name>
<dbReference type="AlphaFoldDB" id="F4Q6F1"/>
<keyword evidence="7" id="KW-0812">Transmembrane</keyword>
<reference evidence="10" key="1">
    <citation type="journal article" date="2011" name="Genome Res.">
        <title>Phylogeny-wide analysis of social amoeba genomes highlights ancient origins for complex intercellular communication.</title>
        <authorList>
            <person name="Heidel A.J."/>
            <person name="Lawal H.M."/>
            <person name="Felder M."/>
            <person name="Schilde C."/>
            <person name="Helps N.R."/>
            <person name="Tunggal B."/>
            <person name="Rivero F."/>
            <person name="John U."/>
            <person name="Schleicher M."/>
            <person name="Eichinger L."/>
            <person name="Platzer M."/>
            <person name="Noegel A.A."/>
            <person name="Schaap P."/>
            <person name="Gloeckner G."/>
        </authorList>
    </citation>
    <scope>NUCLEOTIDE SEQUENCE [LARGE SCALE GENOMIC DNA]</scope>
    <source>
        <strain evidence="10">SH3</strain>
    </source>
</reference>
<comment type="cofactor">
    <cofactor evidence="5">
        <name>FAD</name>
        <dbReference type="ChEBI" id="CHEBI:57692"/>
    </cofactor>
</comment>
<evidence type="ECO:0000313" key="10">
    <source>
        <dbReference type="Proteomes" id="UP000007797"/>
    </source>
</evidence>
<dbReference type="PANTHER" id="PTHR13914">
    <property type="entry name" value="PROLINE OXIDASE"/>
    <property type="match status" value="1"/>
</dbReference>
<feature type="region of interest" description="Disordered" evidence="6">
    <location>
        <begin position="73"/>
        <end position="113"/>
    </location>
</feature>
<dbReference type="Pfam" id="PF01619">
    <property type="entry name" value="Pro_dh"/>
    <property type="match status" value="1"/>
</dbReference>
<evidence type="ECO:0000256" key="6">
    <source>
        <dbReference type="SAM" id="MobiDB-lite"/>
    </source>
</evidence>
<protein>
    <recommendedName>
        <fullName evidence="2 5">Proline dehydrogenase</fullName>
        <ecNumber evidence="2 5">1.5.5.2</ecNumber>
    </recommendedName>
</protein>
<dbReference type="OrthoDB" id="5464at2759"/>
<dbReference type="GO" id="GO:0005739">
    <property type="term" value="C:mitochondrion"/>
    <property type="evidence" value="ECO:0007669"/>
    <property type="project" value="TreeGrafter"/>
</dbReference>
<feature type="transmembrane region" description="Helical" evidence="7">
    <location>
        <begin position="120"/>
        <end position="138"/>
    </location>
</feature>
<dbReference type="EC" id="1.5.5.2" evidence="2 5"/>
<feature type="domain" description="Proline dehydrogenase" evidence="8">
    <location>
        <begin position="238"/>
        <end position="398"/>
    </location>
</feature>
<keyword evidence="7" id="KW-0472">Membrane</keyword>
<organism evidence="9 10">
    <name type="scientific">Cavenderia fasciculata</name>
    <name type="common">Slime mold</name>
    <name type="synonym">Dictyostelium fasciculatum</name>
    <dbReference type="NCBI Taxonomy" id="261658"/>
    <lineage>
        <taxon>Eukaryota</taxon>
        <taxon>Amoebozoa</taxon>
        <taxon>Evosea</taxon>
        <taxon>Eumycetozoa</taxon>
        <taxon>Dictyostelia</taxon>
        <taxon>Acytosteliales</taxon>
        <taxon>Cavenderiaceae</taxon>
        <taxon>Cavenderia</taxon>
    </lineage>
</organism>
<dbReference type="GO" id="GO:0004657">
    <property type="term" value="F:proline dehydrogenase activity"/>
    <property type="evidence" value="ECO:0007669"/>
    <property type="project" value="UniProtKB-EC"/>
</dbReference>
<evidence type="ECO:0000256" key="1">
    <source>
        <dbReference type="ARBA" id="ARBA00005869"/>
    </source>
</evidence>
<gene>
    <name evidence="9" type="ORF">DFA_08999</name>
</gene>
<evidence type="ECO:0000256" key="2">
    <source>
        <dbReference type="ARBA" id="ARBA00012695"/>
    </source>
</evidence>
<comment type="similarity">
    <text evidence="1 5">Belongs to the proline oxidase family.</text>
</comment>
<evidence type="ECO:0000256" key="3">
    <source>
        <dbReference type="ARBA" id="ARBA00023002"/>
    </source>
</evidence>
<evidence type="ECO:0000256" key="5">
    <source>
        <dbReference type="RuleBase" id="RU364054"/>
    </source>
</evidence>
<dbReference type="GeneID" id="14868460"/>
<dbReference type="EMBL" id="GL883023">
    <property type="protein sequence ID" value="EGG16461.1"/>
    <property type="molecule type" value="Genomic_DNA"/>
</dbReference>
<dbReference type="GO" id="GO:0010133">
    <property type="term" value="P:L-proline catabolic process to L-glutamate"/>
    <property type="evidence" value="ECO:0007669"/>
    <property type="project" value="TreeGrafter"/>
</dbReference>
<keyword evidence="10" id="KW-1185">Reference proteome</keyword>
<dbReference type="KEGG" id="dfa:DFA_08999"/>
<evidence type="ECO:0000256" key="7">
    <source>
        <dbReference type="SAM" id="Phobius"/>
    </source>
</evidence>
<dbReference type="InterPro" id="IPR015659">
    <property type="entry name" value="Proline_oxidase"/>
</dbReference>
<evidence type="ECO:0000259" key="8">
    <source>
        <dbReference type="Pfam" id="PF01619"/>
    </source>
</evidence>
<dbReference type="PANTHER" id="PTHR13914:SF0">
    <property type="entry name" value="PROLINE DEHYDROGENASE 1, MITOCHONDRIAL"/>
    <property type="match status" value="1"/>
</dbReference>
<feature type="compositionally biased region" description="Pro residues" evidence="6">
    <location>
        <begin position="79"/>
        <end position="93"/>
    </location>
</feature>
<dbReference type="InterPro" id="IPR029041">
    <property type="entry name" value="FAD-linked_oxidoreductase-like"/>
</dbReference>
<proteinExistence type="inferred from homology"/>
<evidence type="ECO:0000313" key="9">
    <source>
        <dbReference type="EMBL" id="EGG16461.1"/>
    </source>
</evidence>
<comment type="function">
    <text evidence="5">Converts proline to delta-1-pyrroline-5-carboxylate.</text>
</comment>
<keyword evidence="5" id="KW-0285">Flavoprotein</keyword>
<dbReference type="STRING" id="1054147.F4Q6F1"/>
<dbReference type="Proteomes" id="UP000007797">
    <property type="component" value="Unassembled WGS sequence"/>
</dbReference>
<dbReference type="GO" id="GO:0071949">
    <property type="term" value="F:FAD binding"/>
    <property type="evidence" value="ECO:0007669"/>
    <property type="project" value="TreeGrafter"/>
</dbReference>